<keyword evidence="14" id="KW-1185">Reference proteome</keyword>
<comment type="subcellular location">
    <subcellularLocation>
        <location evidence="10">Cell membrane</location>
    </subcellularLocation>
    <subcellularLocation>
        <location evidence="1">Endomembrane system</location>
        <topology evidence="1">Multi-pass membrane protein</topology>
    </subcellularLocation>
</comment>
<sequence length="515" mass="56848">MTTSASPLLPTVRPTRYDRWMARVRASPARTRRLDLWTPVAITLLAALARFVNLGSPQELVFDETYYVKDAWSQWSLGYTSNWPEGADAGFAAGDPTGFLRTASFSVHPPLGKWLIAVGMWLFGPENAFGWRFSAALFGTATVLLVYLVAKTLTRSTPVAAVAGYLLAIDGLAIVLSRVALLDGFLAFFTVLTFWFVLLDRRTHLARLAERLRDRPPGMFGPVLWHRPWLVAAGAAAGAATAVKWSGLYVLAAVGLYAVVVDALARRRAGVGAWPVDALREGVVAFVLLVPVAVVVYLASWIGWLAGSGGYERQSALAEPLSAFWSWVPTSLQSLWRYHESMYAFHVGLSTPHGYQSAAWQWPLLVRPTSMYWDKSGDTVEAISSIPNPLIWWGGIAAAVFLVVVFIRRRDPAAGVVLLGIGATYLPWLLYPERTIFQFYTVVMAPFLVLAIALTAREIVAGPGTSAERRVAGQRVILVFLVVVTLLSAFWYPIWAGLPVPYVFWRLHNWVPTWV</sequence>
<feature type="transmembrane region" description="Helical" evidence="10">
    <location>
        <begin position="220"/>
        <end position="240"/>
    </location>
</feature>
<feature type="transmembrane region" description="Helical" evidence="10">
    <location>
        <begin position="476"/>
        <end position="495"/>
    </location>
</feature>
<protein>
    <recommendedName>
        <fullName evidence="9 10">Polyprenol-phosphate-mannose--protein mannosyltransferase</fullName>
        <ecNumber evidence="10">2.4.1.-</ecNumber>
    </recommendedName>
</protein>
<dbReference type="InterPro" id="IPR003342">
    <property type="entry name" value="ArnT-like_N"/>
</dbReference>
<evidence type="ECO:0000256" key="9">
    <source>
        <dbReference type="ARBA" id="ARBA00093617"/>
    </source>
</evidence>
<dbReference type="GO" id="GO:0012505">
    <property type="term" value="C:endomembrane system"/>
    <property type="evidence" value="ECO:0007669"/>
    <property type="project" value="UniProtKB-SubCell"/>
</dbReference>
<dbReference type="InterPro" id="IPR032421">
    <property type="entry name" value="PMT_4TMC"/>
</dbReference>
<dbReference type="RefSeq" id="WP_150894975.1">
    <property type="nucleotide sequence ID" value="NZ_VYUY01000019.1"/>
</dbReference>
<feature type="domain" description="ArnT-like N-terminal" evidence="11">
    <location>
        <begin position="108"/>
        <end position="260"/>
    </location>
</feature>
<dbReference type="EC" id="2.4.1.-" evidence="10"/>
<evidence type="ECO:0000256" key="2">
    <source>
        <dbReference type="ARBA" id="ARBA00004922"/>
    </source>
</evidence>
<evidence type="ECO:0000256" key="6">
    <source>
        <dbReference type="ARBA" id="ARBA00022692"/>
    </source>
</evidence>
<evidence type="ECO:0000259" key="11">
    <source>
        <dbReference type="Pfam" id="PF02366"/>
    </source>
</evidence>
<evidence type="ECO:0000256" key="8">
    <source>
        <dbReference type="ARBA" id="ARBA00023136"/>
    </source>
</evidence>
<dbReference type="InterPro" id="IPR027005">
    <property type="entry name" value="PMT-like"/>
</dbReference>
<dbReference type="Pfam" id="PF02366">
    <property type="entry name" value="PMT"/>
    <property type="match status" value="1"/>
</dbReference>
<feature type="transmembrane region" description="Helical" evidence="10">
    <location>
        <begin position="286"/>
        <end position="307"/>
    </location>
</feature>
<evidence type="ECO:0000313" key="13">
    <source>
        <dbReference type="EMBL" id="KAA9130681.1"/>
    </source>
</evidence>
<evidence type="ECO:0000259" key="12">
    <source>
        <dbReference type="Pfam" id="PF16192"/>
    </source>
</evidence>
<comment type="similarity">
    <text evidence="3 10">Belongs to the glycosyltransferase 39 family.</text>
</comment>
<accession>A0A5N0T7C1</accession>
<reference evidence="14" key="1">
    <citation type="submission" date="2019-09" db="EMBL/GenBank/DDBJ databases">
        <title>Mumia zhuanghuii sp. nov. isolated from the intestinal contents of plateau pika (Ochotona curzoniae) in the Qinghai-Tibet plateau of China.</title>
        <authorList>
            <person name="Tian Z."/>
        </authorList>
    </citation>
    <scope>NUCLEOTIDE SEQUENCE [LARGE SCALE GENOMIC DNA]</scope>
    <source>
        <strain evidence="14">L-033</strain>
    </source>
</reference>
<evidence type="ECO:0000256" key="5">
    <source>
        <dbReference type="ARBA" id="ARBA00022679"/>
    </source>
</evidence>
<keyword evidence="8 10" id="KW-0472">Membrane</keyword>
<dbReference type="UniPathway" id="UPA00378"/>
<feature type="domain" description="Protein O-mannosyl-transferase C-terminal four TM" evidence="12">
    <location>
        <begin position="332"/>
        <end position="514"/>
    </location>
</feature>
<feature type="transmembrane region" description="Helical" evidence="10">
    <location>
        <begin position="390"/>
        <end position="407"/>
    </location>
</feature>
<dbReference type="GO" id="GO:0005886">
    <property type="term" value="C:plasma membrane"/>
    <property type="evidence" value="ECO:0007669"/>
    <property type="project" value="UniProtKB-SubCell"/>
</dbReference>
<feature type="transmembrane region" description="Helical" evidence="10">
    <location>
        <begin position="246"/>
        <end position="265"/>
    </location>
</feature>
<proteinExistence type="inferred from homology"/>
<keyword evidence="6 10" id="KW-0812">Transmembrane</keyword>
<dbReference type="GO" id="GO:0004169">
    <property type="term" value="F:dolichyl-phosphate-mannose-protein mannosyltransferase activity"/>
    <property type="evidence" value="ECO:0007669"/>
    <property type="project" value="UniProtKB-UniRule"/>
</dbReference>
<feature type="transmembrane region" description="Helical" evidence="10">
    <location>
        <begin position="181"/>
        <end position="199"/>
    </location>
</feature>
<comment type="caution">
    <text evidence="13">The sequence shown here is derived from an EMBL/GenBank/DDBJ whole genome shotgun (WGS) entry which is preliminary data.</text>
</comment>
<dbReference type="Proteomes" id="UP000326838">
    <property type="component" value="Unassembled WGS sequence"/>
</dbReference>
<evidence type="ECO:0000256" key="1">
    <source>
        <dbReference type="ARBA" id="ARBA00004127"/>
    </source>
</evidence>
<organism evidence="13 14">
    <name type="scientific">Microbacterium caowuchunii</name>
    <dbReference type="NCBI Taxonomy" id="2614638"/>
    <lineage>
        <taxon>Bacteria</taxon>
        <taxon>Bacillati</taxon>
        <taxon>Actinomycetota</taxon>
        <taxon>Actinomycetes</taxon>
        <taxon>Micrococcales</taxon>
        <taxon>Microbacteriaceae</taxon>
        <taxon>Microbacterium</taxon>
    </lineage>
</organism>
<name>A0A5N0T7C1_9MICO</name>
<dbReference type="AlphaFoldDB" id="A0A5N0T7C1"/>
<feature type="transmembrane region" description="Helical" evidence="10">
    <location>
        <begin position="129"/>
        <end position="150"/>
    </location>
</feature>
<dbReference type="PANTHER" id="PTHR10050">
    <property type="entry name" value="DOLICHYL-PHOSPHATE-MANNOSE--PROTEIN MANNOSYLTRANSFERASE"/>
    <property type="match status" value="1"/>
</dbReference>
<keyword evidence="5 10" id="KW-0808">Transferase</keyword>
<comment type="pathway">
    <text evidence="2 10">Protein modification; protein glycosylation.</text>
</comment>
<feature type="transmembrane region" description="Helical" evidence="10">
    <location>
        <begin position="414"/>
        <end position="431"/>
    </location>
</feature>
<keyword evidence="4 10" id="KW-0328">Glycosyltransferase</keyword>
<evidence type="ECO:0000256" key="4">
    <source>
        <dbReference type="ARBA" id="ARBA00022676"/>
    </source>
</evidence>
<comment type="function">
    <text evidence="10">Protein O-mannosyltransferase that catalyzes the transfer of a single mannose residue from a polyprenol phospho-mannosyl lipidic donor to the hydroxyl group of selected serine and threonine residues in acceptor proteins.</text>
</comment>
<evidence type="ECO:0000313" key="14">
    <source>
        <dbReference type="Proteomes" id="UP000326838"/>
    </source>
</evidence>
<feature type="transmembrane region" description="Helical" evidence="10">
    <location>
        <begin position="157"/>
        <end position="175"/>
    </location>
</feature>
<evidence type="ECO:0000256" key="7">
    <source>
        <dbReference type="ARBA" id="ARBA00022989"/>
    </source>
</evidence>
<dbReference type="PANTHER" id="PTHR10050:SF46">
    <property type="entry name" value="PROTEIN O-MANNOSYL-TRANSFERASE 2"/>
    <property type="match status" value="1"/>
</dbReference>
<keyword evidence="7 10" id="KW-1133">Transmembrane helix</keyword>
<evidence type="ECO:0000256" key="10">
    <source>
        <dbReference type="RuleBase" id="RU367007"/>
    </source>
</evidence>
<dbReference type="EMBL" id="VYUY01000019">
    <property type="protein sequence ID" value="KAA9130681.1"/>
    <property type="molecule type" value="Genomic_DNA"/>
</dbReference>
<dbReference type="Pfam" id="PF16192">
    <property type="entry name" value="PMT_4TMC"/>
    <property type="match status" value="1"/>
</dbReference>
<feature type="transmembrane region" description="Helical" evidence="10">
    <location>
        <begin position="437"/>
        <end position="456"/>
    </location>
</feature>
<keyword evidence="10" id="KW-1003">Cell membrane</keyword>
<evidence type="ECO:0000256" key="3">
    <source>
        <dbReference type="ARBA" id="ARBA00007222"/>
    </source>
</evidence>
<gene>
    <name evidence="13" type="ORF">F6B40_13720</name>
</gene>